<evidence type="ECO:0000313" key="1">
    <source>
        <dbReference type="EMBL" id="MBB5430739.1"/>
    </source>
</evidence>
<accession>A0A7W8QIR7</accession>
<dbReference type="EMBL" id="JACHDB010000001">
    <property type="protein sequence ID" value="MBB5430739.1"/>
    <property type="molecule type" value="Genomic_DNA"/>
</dbReference>
<name>A0A7W8QIR7_9ACTN</name>
<organism evidence="1 2">
    <name type="scientific">Nocardiopsis composta</name>
    <dbReference type="NCBI Taxonomy" id="157465"/>
    <lineage>
        <taxon>Bacteria</taxon>
        <taxon>Bacillati</taxon>
        <taxon>Actinomycetota</taxon>
        <taxon>Actinomycetes</taxon>
        <taxon>Streptosporangiales</taxon>
        <taxon>Nocardiopsidaceae</taxon>
        <taxon>Nocardiopsis</taxon>
    </lineage>
</organism>
<reference evidence="1 2" key="1">
    <citation type="submission" date="2020-08" db="EMBL/GenBank/DDBJ databases">
        <title>Sequencing the genomes of 1000 actinobacteria strains.</title>
        <authorList>
            <person name="Klenk H.-P."/>
        </authorList>
    </citation>
    <scope>NUCLEOTIDE SEQUENCE [LARGE SCALE GENOMIC DNA]</scope>
    <source>
        <strain evidence="1 2">DSM 44551</strain>
    </source>
</reference>
<dbReference type="Proteomes" id="UP000572635">
    <property type="component" value="Unassembled WGS sequence"/>
</dbReference>
<gene>
    <name evidence="1" type="ORF">HDA36_000823</name>
</gene>
<dbReference type="AlphaFoldDB" id="A0A7W8QIR7"/>
<protein>
    <submittedName>
        <fullName evidence="1">Uncharacterized protein</fullName>
    </submittedName>
</protein>
<evidence type="ECO:0000313" key="2">
    <source>
        <dbReference type="Proteomes" id="UP000572635"/>
    </source>
</evidence>
<comment type="caution">
    <text evidence="1">The sequence shown here is derived from an EMBL/GenBank/DDBJ whole genome shotgun (WGS) entry which is preliminary data.</text>
</comment>
<proteinExistence type="predicted"/>
<keyword evidence="2" id="KW-1185">Reference proteome</keyword>
<sequence>MALFGMLLALLTHVVTVQGWLWIYVLQQVLV</sequence>